<dbReference type="RefSeq" id="WP_016522644.1">
    <property type="nucleotide sequence ID" value="NZ_KE332517.1"/>
</dbReference>
<dbReference type="InterPro" id="IPR003961">
    <property type="entry name" value="FN3_dom"/>
</dbReference>
<evidence type="ECO:0000313" key="3">
    <source>
        <dbReference type="EMBL" id="EPF29959.1"/>
    </source>
</evidence>
<protein>
    <recommendedName>
        <fullName evidence="2">Fibronectin type-III domain-containing protein</fullName>
    </recommendedName>
</protein>
<dbReference type="EMBL" id="ATFE01000003">
    <property type="protein sequence ID" value="EPF29959.1"/>
    <property type="molecule type" value="Genomic_DNA"/>
</dbReference>
<dbReference type="SMART" id="SM00060">
    <property type="entry name" value="FN3"/>
    <property type="match status" value="2"/>
</dbReference>
<feature type="domain" description="Fibronectin type-III" evidence="2">
    <location>
        <begin position="227"/>
        <end position="324"/>
    </location>
</feature>
<gene>
    <name evidence="3" type="ORF">HMPREF9195_00674</name>
</gene>
<name>A0AA87NW58_TREMD</name>
<feature type="domain" description="Fibronectin type-III" evidence="2">
    <location>
        <begin position="39"/>
        <end position="135"/>
    </location>
</feature>
<dbReference type="AlphaFoldDB" id="A0AA87NW58"/>
<dbReference type="Proteomes" id="UP000014634">
    <property type="component" value="Unassembled WGS sequence"/>
</dbReference>
<comment type="caution">
    <text evidence="3">The sequence shown here is derived from an EMBL/GenBank/DDBJ whole genome shotgun (WGS) entry which is preliminary data.</text>
</comment>
<evidence type="ECO:0000313" key="4">
    <source>
        <dbReference type="Proteomes" id="UP000014634"/>
    </source>
</evidence>
<proteinExistence type="predicted"/>
<dbReference type="InterPro" id="IPR036116">
    <property type="entry name" value="FN3_sf"/>
</dbReference>
<reference evidence="3 4" key="1">
    <citation type="submission" date="2013-04" db="EMBL/GenBank/DDBJ databases">
        <title>The Genome Sequence of Treponema medium ATCC 700293.</title>
        <authorList>
            <consortium name="The Broad Institute Genomics Platform"/>
            <person name="Earl A."/>
            <person name="Ward D."/>
            <person name="Feldgarden M."/>
            <person name="Gevers D."/>
            <person name="Leonetti C."/>
            <person name="Blanton J.M."/>
            <person name="Dewhirst F.E."/>
            <person name="Izard J."/>
            <person name="Walker B."/>
            <person name="Young S."/>
            <person name="Zeng Q."/>
            <person name="Gargeya S."/>
            <person name="Fitzgerald M."/>
            <person name="Haas B."/>
            <person name="Abouelleil A."/>
            <person name="Allen A.W."/>
            <person name="Alvarado L."/>
            <person name="Arachchi H.M."/>
            <person name="Berlin A.M."/>
            <person name="Chapman S.B."/>
            <person name="Gainer-Dewar J."/>
            <person name="Goldberg J."/>
            <person name="Griggs A."/>
            <person name="Gujja S."/>
            <person name="Hansen M."/>
            <person name="Howarth C."/>
            <person name="Imamovic A."/>
            <person name="Ireland A."/>
            <person name="Larimer J."/>
            <person name="McCowan C."/>
            <person name="Murphy C."/>
            <person name="Pearson M."/>
            <person name="Poon T.W."/>
            <person name="Priest M."/>
            <person name="Roberts A."/>
            <person name="Saif S."/>
            <person name="Shea T."/>
            <person name="Sisk P."/>
            <person name="Sykes S."/>
            <person name="Wortman J."/>
            <person name="Nusbaum C."/>
            <person name="Birren B."/>
        </authorList>
    </citation>
    <scope>NUCLEOTIDE SEQUENCE [LARGE SCALE GENOMIC DNA]</scope>
    <source>
        <strain evidence="3 4">ATCC 700293</strain>
    </source>
</reference>
<dbReference type="InterPro" id="IPR013783">
    <property type="entry name" value="Ig-like_fold"/>
</dbReference>
<sequence length="834" mass="88429">MNIHFFKRAALLAVAAGFILAVGCNQNVTPPQPAKDTTPPAEVTALEATAGNGKISLSWKNSGDEDLYQVEITVQKADKTVVSSVCIPAEKGSDGSYIVTGLDADTAYIVTVRTIDKALNKSKDGISTTVTTQPVGAVMTITLTQNPRKETKTNGSVTVTVASSTSIKEAKWVKGVHSANDIFASGTAVSGNSFPVNENGIYSVAVLDNEGRREVETIKIENIDKTPPASVSSLTVSYSSSSKKITVNWQNPPDSDFAGLTLSWKKGTGSETPVELTKDKTSYEISDIAPDDSTYTIAVTAKDDVGNTGTPVETTVKATETAEITAVMLTRTHFDTVQTDRNITVTVSGSNFDKLTSLKVQVKKDGGMAEASVDAVINALNNKATAIVQAPVPFYPTDEGTRYTVKAIVNSTTPAAATASFIVSAPAKVSNIVLTPDKLKLGSATKVSVAVTGTNFDIRGETKITLFNSDGTEVSTVTVDEKEGNETMFTAELTGLPSVIGEYTVAVFFKGNKQTETAQLQLYGAPEITSVSIPKAGTSYADNKLPVTIKGKNFTAPGASFSGSDASITNFTVVNDTTATAEVTCPYSAGEYPVTVMCGTASNTGTISVKDYTGYDVGKIVLADKTLVDKGGYTIDSSNPPVAIICGSNSYGVPRMIALHTSGSDLVWAKDGSTGYKTMFEGIICRPSQTGNGAAETAAFTGDTDGSDNWEYIKAVDPAGSADAATNYPAFHWVDQYNTQYAAQLGGINFAWYMPSLAELCEVYKNRESINESLAKIREQNSSYADSSLGTSWYWSSSRCSLNNNYAWYVHFSVGYVDSTLKYINIRVCCLAGF</sequence>
<dbReference type="Pfam" id="PF00041">
    <property type="entry name" value="fn3"/>
    <property type="match status" value="2"/>
</dbReference>
<evidence type="ECO:0000256" key="1">
    <source>
        <dbReference type="SAM" id="SignalP"/>
    </source>
</evidence>
<keyword evidence="1" id="KW-0732">Signal</keyword>
<accession>A0AA87NW58</accession>
<evidence type="ECO:0000259" key="2">
    <source>
        <dbReference type="PROSITE" id="PS50853"/>
    </source>
</evidence>
<feature type="signal peptide" evidence="1">
    <location>
        <begin position="1"/>
        <end position="21"/>
    </location>
</feature>
<dbReference type="PROSITE" id="PS51257">
    <property type="entry name" value="PROKAR_LIPOPROTEIN"/>
    <property type="match status" value="1"/>
</dbReference>
<dbReference type="PROSITE" id="PS50853">
    <property type="entry name" value="FN3"/>
    <property type="match status" value="2"/>
</dbReference>
<dbReference type="CDD" id="cd00063">
    <property type="entry name" value="FN3"/>
    <property type="match status" value="1"/>
</dbReference>
<feature type="chain" id="PRO_5041707052" description="Fibronectin type-III domain-containing protein" evidence="1">
    <location>
        <begin position="22"/>
        <end position="834"/>
    </location>
</feature>
<organism evidence="3 4">
    <name type="scientific">Treponema medium ATCC 700293</name>
    <dbReference type="NCBI Taxonomy" id="1125700"/>
    <lineage>
        <taxon>Bacteria</taxon>
        <taxon>Pseudomonadati</taxon>
        <taxon>Spirochaetota</taxon>
        <taxon>Spirochaetia</taxon>
        <taxon>Spirochaetales</taxon>
        <taxon>Treponemataceae</taxon>
        <taxon>Treponema</taxon>
    </lineage>
</organism>
<dbReference type="Gene3D" id="2.60.40.10">
    <property type="entry name" value="Immunoglobulins"/>
    <property type="match status" value="2"/>
</dbReference>
<dbReference type="SUPFAM" id="SSF49265">
    <property type="entry name" value="Fibronectin type III"/>
    <property type="match status" value="2"/>
</dbReference>